<accession>A0A918TPM9</accession>
<comment type="caution">
    <text evidence="2">The sequence shown here is derived from an EMBL/GenBank/DDBJ whole genome shotgun (WGS) entry which is preliminary data.</text>
</comment>
<dbReference type="Proteomes" id="UP000644507">
    <property type="component" value="Unassembled WGS sequence"/>
</dbReference>
<keyword evidence="1" id="KW-1133">Transmembrane helix</keyword>
<reference evidence="2" key="1">
    <citation type="journal article" date="2014" name="Int. J. Syst. Evol. Microbiol.">
        <title>Complete genome sequence of Corynebacterium casei LMG S-19264T (=DSM 44701T), isolated from a smear-ripened cheese.</title>
        <authorList>
            <consortium name="US DOE Joint Genome Institute (JGI-PGF)"/>
            <person name="Walter F."/>
            <person name="Albersmeier A."/>
            <person name="Kalinowski J."/>
            <person name="Ruckert C."/>
        </authorList>
    </citation>
    <scope>NUCLEOTIDE SEQUENCE</scope>
    <source>
        <strain evidence="2">KCTC 12988</strain>
    </source>
</reference>
<evidence type="ECO:0000313" key="3">
    <source>
        <dbReference type="Proteomes" id="UP000644507"/>
    </source>
</evidence>
<dbReference type="EMBL" id="BMXI01000008">
    <property type="protein sequence ID" value="GHC54305.1"/>
    <property type="molecule type" value="Genomic_DNA"/>
</dbReference>
<keyword evidence="3" id="KW-1185">Reference proteome</keyword>
<name>A0A918TPM9_9BACT</name>
<protein>
    <submittedName>
        <fullName evidence="2">Uncharacterized protein</fullName>
    </submittedName>
</protein>
<proteinExistence type="predicted"/>
<keyword evidence="1" id="KW-0472">Membrane</keyword>
<evidence type="ECO:0000256" key="1">
    <source>
        <dbReference type="SAM" id="Phobius"/>
    </source>
</evidence>
<organism evidence="2 3">
    <name type="scientific">Roseibacillus persicicus</name>
    <dbReference type="NCBI Taxonomy" id="454148"/>
    <lineage>
        <taxon>Bacteria</taxon>
        <taxon>Pseudomonadati</taxon>
        <taxon>Verrucomicrobiota</taxon>
        <taxon>Verrucomicrobiia</taxon>
        <taxon>Verrucomicrobiales</taxon>
        <taxon>Verrucomicrobiaceae</taxon>
        <taxon>Roseibacillus</taxon>
    </lineage>
</organism>
<dbReference type="RefSeq" id="WP_189569891.1">
    <property type="nucleotide sequence ID" value="NZ_BMXI01000008.1"/>
</dbReference>
<gene>
    <name evidence="2" type="ORF">GCM10007100_20860</name>
</gene>
<feature type="transmembrane region" description="Helical" evidence="1">
    <location>
        <begin position="61"/>
        <end position="79"/>
    </location>
</feature>
<dbReference type="AlphaFoldDB" id="A0A918TPM9"/>
<evidence type="ECO:0000313" key="2">
    <source>
        <dbReference type="EMBL" id="GHC54305.1"/>
    </source>
</evidence>
<keyword evidence="1" id="KW-0812">Transmembrane</keyword>
<reference evidence="2" key="2">
    <citation type="submission" date="2020-09" db="EMBL/GenBank/DDBJ databases">
        <authorList>
            <person name="Sun Q."/>
            <person name="Kim S."/>
        </authorList>
    </citation>
    <scope>NUCLEOTIDE SEQUENCE</scope>
    <source>
        <strain evidence="2">KCTC 12988</strain>
    </source>
</reference>
<sequence length="85" mass="9755">MEILALIPAIAASIFAGRFLFRFFFEDQEDFSECLRFSLTPDLISLFKGQLFEDLARSTKFGLYLLMTFLPGLFTYLLFAGHLSN</sequence>